<dbReference type="EMBL" id="JAPHNI010000112">
    <property type="protein sequence ID" value="KAJ8116022.1"/>
    <property type="molecule type" value="Genomic_DNA"/>
</dbReference>
<gene>
    <name evidence="1" type="ORF">OPT61_g2473</name>
</gene>
<evidence type="ECO:0000313" key="2">
    <source>
        <dbReference type="Proteomes" id="UP001153331"/>
    </source>
</evidence>
<dbReference type="Proteomes" id="UP001153331">
    <property type="component" value="Unassembled WGS sequence"/>
</dbReference>
<name>A0ACC2ILN4_9PLEO</name>
<evidence type="ECO:0000313" key="1">
    <source>
        <dbReference type="EMBL" id="KAJ8116022.1"/>
    </source>
</evidence>
<organism evidence="1 2">
    <name type="scientific">Boeremia exigua</name>
    <dbReference type="NCBI Taxonomy" id="749465"/>
    <lineage>
        <taxon>Eukaryota</taxon>
        <taxon>Fungi</taxon>
        <taxon>Dikarya</taxon>
        <taxon>Ascomycota</taxon>
        <taxon>Pezizomycotina</taxon>
        <taxon>Dothideomycetes</taxon>
        <taxon>Pleosporomycetidae</taxon>
        <taxon>Pleosporales</taxon>
        <taxon>Pleosporineae</taxon>
        <taxon>Didymellaceae</taxon>
        <taxon>Boeremia</taxon>
    </lineage>
</organism>
<proteinExistence type="predicted"/>
<accession>A0ACC2ILN4</accession>
<comment type="caution">
    <text evidence="1">The sequence shown here is derived from an EMBL/GenBank/DDBJ whole genome shotgun (WGS) entry which is preliminary data.</text>
</comment>
<keyword evidence="2" id="KW-1185">Reference proteome</keyword>
<sequence>MSYCSPARTIWRISPKTKTATFCRVSFQAPRWTRNYATPAPAGSRTAIVTGSSRGIGKAIALRLANDGYDVCINDIAANKAGCDDVVKEIESLGRRAFAFTADVSNLKEVQEMVKASASELGPLNTMVANAGIAQVKGLLELTEQDFKRMFEVNVYGVFNCYKAAAEQMISQGSGGKLLGAASIVAFKPFALLSHYSASKWAVRGMTQAFAMEMAEHKITVNAYAPGIVGTAMWDLIDEKLGEKTGVKKGDTIKKYTNELIALGRTSVPEDVASTVSFLSSKDSDYMTGQTIVIDGGNLGQISPNTRSNMAHRDFLMWGNHALYDDGVADYNHGGRLLLPHRLGRGEIDRRDDLDAHHDQNRLLDRIVQCLNKAQQELTRLEDTRGPIVTVRKVRTLKGKIEDLKREFENLIYPGGNESN</sequence>
<protein>
    <submittedName>
        <fullName evidence="1">Uncharacterized protein</fullName>
    </submittedName>
</protein>
<reference evidence="1" key="1">
    <citation type="submission" date="2022-11" db="EMBL/GenBank/DDBJ databases">
        <title>Genome Sequence of Boeremia exigua.</title>
        <authorList>
            <person name="Buettner E."/>
        </authorList>
    </citation>
    <scope>NUCLEOTIDE SEQUENCE</scope>
    <source>
        <strain evidence="1">CU02</strain>
    </source>
</reference>